<name>A0ABQ3AQQ6_9GAMM</name>
<accession>A0ABQ3AQQ6</accession>
<evidence type="ECO:0008006" key="3">
    <source>
        <dbReference type="Google" id="ProtNLM"/>
    </source>
</evidence>
<evidence type="ECO:0000313" key="1">
    <source>
        <dbReference type="EMBL" id="GGY64810.1"/>
    </source>
</evidence>
<dbReference type="RefSeq" id="WP_189415944.1">
    <property type="nucleotide sequence ID" value="NZ_BMYZ01000001.1"/>
</dbReference>
<evidence type="ECO:0000313" key="2">
    <source>
        <dbReference type="Proteomes" id="UP000619761"/>
    </source>
</evidence>
<keyword evidence="2" id="KW-1185">Reference proteome</keyword>
<comment type="caution">
    <text evidence="1">The sequence shown here is derived from an EMBL/GenBank/DDBJ whole genome shotgun (WGS) entry which is preliminary data.</text>
</comment>
<dbReference type="EMBL" id="BMYZ01000001">
    <property type="protein sequence ID" value="GGY64810.1"/>
    <property type="molecule type" value="Genomic_DNA"/>
</dbReference>
<protein>
    <recommendedName>
        <fullName evidence="3">Zinc ribbon domain-containing protein</fullName>
    </recommendedName>
</protein>
<sequence length="115" mass="12718">MIDGIHEVTHVETRETAKAAARQSEGNDDRLDKVEATVKNLSVINEALYEILVAKLNVNATDLATMIDQVTANRITRLEAKSTCRNCGRLVPALKQKCMYCGGDLLNEVIRSPFD</sequence>
<proteinExistence type="predicted"/>
<reference evidence="2" key="1">
    <citation type="journal article" date="2019" name="Int. J. Syst. Evol. Microbiol.">
        <title>The Global Catalogue of Microorganisms (GCM) 10K type strain sequencing project: providing services to taxonomists for standard genome sequencing and annotation.</title>
        <authorList>
            <consortium name="The Broad Institute Genomics Platform"/>
            <consortium name="The Broad Institute Genome Sequencing Center for Infectious Disease"/>
            <person name="Wu L."/>
            <person name="Ma J."/>
        </authorList>
    </citation>
    <scope>NUCLEOTIDE SEQUENCE [LARGE SCALE GENOMIC DNA]</scope>
    <source>
        <strain evidence="2">KCTC 32239</strain>
    </source>
</reference>
<dbReference type="Proteomes" id="UP000619761">
    <property type="component" value="Unassembled WGS sequence"/>
</dbReference>
<organism evidence="1 2">
    <name type="scientific">Cellvibrio zantedeschiae</name>
    <dbReference type="NCBI Taxonomy" id="1237077"/>
    <lineage>
        <taxon>Bacteria</taxon>
        <taxon>Pseudomonadati</taxon>
        <taxon>Pseudomonadota</taxon>
        <taxon>Gammaproteobacteria</taxon>
        <taxon>Cellvibrionales</taxon>
        <taxon>Cellvibrionaceae</taxon>
        <taxon>Cellvibrio</taxon>
    </lineage>
</organism>
<gene>
    <name evidence="1" type="ORF">GCM10011613_05770</name>
</gene>